<reference evidence="2" key="1">
    <citation type="journal article" date="2014" name="Front. Microbiol.">
        <title>High frequency of phylogenetically diverse reductive dehalogenase-homologous genes in deep subseafloor sedimentary metagenomes.</title>
        <authorList>
            <person name="Kawai M."/>
            <person name="Futagami T."/>
            <person name="Toyoda A."/>
            <person name="Takaki Y."/>
            <person name="Nishi S."/>
            <person name="Hori S."/>
            <person name="Arai W."/>
            <person name="Tsubouchi T."/>
            <person name="Morono Y."/>
            <person name="Uchiyama I."/>
            <person name="Ito T."/>
            <person name="Fujiyama A."/>
            <person name="Inagaki F."/>
            <person name="Takami H."/>
        </authorList>
    </citation>
    <scope>NUCLEOTIDE SEQUENCE</scope>
    <source>
        <strain evidence="2">Expedition CK06-06</strain>
    </source>
</reference>
<feature type="region of interest" description="Disordered" evidence="1">
    <location>
        <begin position="20"/>
        <end position="44"/>
    </location>
</feature>
<proteinExistence type="predicted"/>
<dbReference type="EMBL" id="BARW01032667">
    <property type="protein sequence ID" value="GAJ02920.1"/>
    <property type="molecule type" value="Genomic_DNA"/>
</dbReference>
<organism evidence="2">
    <name type="scientific">marine sediment metagenome</name>
    <dbReference type="NCBI Taxonomy" id="412755"/>
    <lineage>
        <taxon>unclassified sequences</taxon>
        <taxon>metagenomes</taxon>
        <taxon>ecological metagenomes</taxon>
    </lineage>
</organism>
<accession>X1VAU0</accession>
<protein>
    <submittedName>
        <fullName evidence="2">Uncharacterized protein</fullName>
    </submittedName>
</protein>
<feature type="compositionally biased region" description="Basic and acidic residues" evidence="1">
    <location>
        <begin position="30"/>
        <end position="44"/>
    </location>
</feature>
<name>X1VAU0_9ZZZZ</name>
<evidence type="ECO:0000313" key="2">
    <source>
        <dbReference type="EMBL" id="GAJ02920.1"/>
    </source>
</evidence>
<evidence type="ECO:0000256" key="1">
    <source>
        <dbReference type="SAM" id="MobiDB-lite"/>
    </source>
</evidence>
<comment type="caution">
    <text evidence="2">The sequence shown here is derived from an EMBL/GenBank/DDBJ whole genome shotgun (WGS) entry which is preliminary data.</text>
</comment>
<sequence length="44" mass="5027">MIELLGGQMWVQSEKGKWGSFAFSVPPTTQDKDKLKGETQRRDD</sequence>
<dbReference type="AlphaFoldDB" id="X1VAU0"/>
<gene>
    <name evidence="2" type="ORF">S12H4_51653</name>
</gene>